<dbReference type="Gene3D" id="4.10.240.10">
    <property type="entry name" value="Zn(2)-C6 fungal-type DNA-binding domain"/>
    <property type="match status" value="1"/>
</dbReference>
<accession>A0AAV9ZBW7</accession>
<dbReference type="InterPro" id="IPR001138">
    <property type="entry name" value="Zn2Cys6_DnaBD"/>
</dbReference>
<name>A0AAV9ZBW7_9AGAR</name>
<evidence type="ECO:0000259" key="2">
    <source>
        <dbReference type="PROSITE" id="PS50048"/>
    </source>
</evidence>
<feature type="chain" id="PRO_5043922951" description="Zn(2)-C6 fungal-type domain-containing protein" evidence="1">
    <location>
        <begin position="23"/>
        <end position="272"/>
    </location>
</feature>
<dbReference type="EMBL" id="JAWWNJ010000169">
    <property type="protein sequence ID" value="KAK6977370.1"/>
    <property type="molecule type" value="Genomic_DNA"/>
</dbReference>
<keyword evidence="1" id="KW-0732">Signal</keyword>
<reference evidence="3 4" key="1">
    <citation type="journal article" date="2024" name="J Genomics">
        <title>Draft genome sequencing and assembly of Favolaschia claudopus CIRM-BRFM 2984 isolated from oak limbs.</title>
        <authorList>
            <person name="Navarro D."/>
            <person name="Drula E."/>
            <person name="Chaduli D."/>
            <person name="Cazenave R."/>
            <person name="Ahrendt S."/>
            <person name="Wang J."/>
            <person name="Lipzen A."/>
            <person name="Daum C."/>
            <person name="Barry K."/>
            <person name="Grigoriev I.V."/>
            <person name="Favel A."/>
            <person name="Rosso M.N."/>
            <person name="Martin F."/>
        </authorList>
    </citation>
    <scope>NUCLEOTIDE SEQUENCE [LARGE SCALE GENOMIC DNA]</scope>
    <source>
        <strain evidence="3 4">CIRM-BRFM 2984</strain>
    </source>
</reference>
<dbReference type="Proteomes" id="UP001362999">
    <property type="component" value="Unassembled WGS sequence"/>
</dbReference>
<dbReference type="CDD" id="cd00067">
    <property type="entry name" value="GAL4"/>
    <property type="match status" value="1"/>
</dbReference>
<dbReference type="PROSITE" id="PS00463">
    <property type="entry name" value="ZN2_CY6_FUNGAL_1"/>
    <property type="match status" value="1"/>
</dbReference>
<dbReference type="SMART" id="SM00066">
    <property type="entry name" value="GAL4"/>
    <property type="match status" value="1"/>
</dbReference>
<feature type="signal peptide" evidence="1">
    <location>
        <begin position="1"/>
        <end position="22"/>
    </location>
</feature>
<dbReference type="AlphaFoldDB" id="A0AAV9ZBW7"/>
<evidence type="ECO:0000313" key="3">
    <source>
        <dbReference type="EMBL" id="KAK6977370.1"/>
    </source>
</evidence>
<dbReference type="SUPFAM" id="SSF57701">
    <property type="entry name" value="Zn2/Cys6 DNA-binding domain"/>
    <property type="match status" value="1"/>
</dbReference>
<keyword evidence="4" id="KW-1185">Reference proteome</keyword>
<protein>
    <recommendedName>
        <fullName evidence="2">Zn(2)-C6 fungal-type domain-containing protein</fullName>
    </recommendedName>
</protein>
<evidence type="ECO:0000256" key="1">
    <source>
        <dbReference type="SAM" id="SignalP"/>
    </source>
</evidence>
<dbReference type="InterPro" id="IPR036864">
    <property type="entry name" value="Zn2-C6_fun-type_DNA-bd_sf"/>
</dbReference>
<organism evidence="3 4">
    <name type="scientific">Favolaschia claudopus</name>
    <dbReference type="NCBI Taxonomy" id="2862362"/>
    <lineage>
        <taxon>Eukaryota</taxon>
        <taxon>Fungi</taxon>
        <taxon>Dikarya</taxon>
        <taxon>Basidiomycota</taxon>
        <taxon>Agaricomycotina</taxon>
        <taxon>Agaricomycetes</taxon>
        <taxon>Agaricomycetidae</taxon>
        <taxon>Agaricales</taxon>
        <taxon>Marasmiineae</taxon>
        <taxon>Mycenaceae</taxon>
        <taxon>Favolaschia</taxon>
    </lineage>
</organism>
<gene>
    <name evidence="3" type="ORF">R3P38DRAFT_3295342</name>
</gene>
<proteinExistence type="predicted"/>
<dbReference type="PROSITE" id="PS50048">
    <property type="entry name" value="ZN2_CY6_FUNGAL_2"/>
    <property type="match status" value="1"/>
</dbReference>
<sequence length="272" mass="30974">MTRYQPPPTLLCTLLFPVLTRAPEALIMTIISSFRPLQWGGESLESNSPSNYLNISNSYTQELHNSYGVDIPSDSSSTSSSPHIFNQNLDCVFNERPGSSHSDYGFFQTPYYHGRPTQIDYHANSFLHSPSLHDPDNYLPSLPVFAWDPSRRPPSPTNSFYGTTSGPGHFPVIQGHQQWPKTFRSHDTRRDGVKKQLLACLFCRERKIGCTRPPEDAPDQTCNQCARRKRSCIYPTESRRGQHIRNRMMSRKFCPLAPDTSTTSERRRSESS</sequence>
<feature type="domain" description="Zn(2)-C6 fungal-type" evidence="2">
    <location>
        <begin position="199"/>
        <end position="234"/>
    </location>
</feature>
<dbReference type="GO" id="GO:0008270">
    <property type="term" value="F:zinc ion binding"/>
    <property type="evidence" value="ECO:0007669"/>
    <property type="project" value="InterPro"/>
</dbReference>
<comment type="caution">
    <text evidence="3">The sequence shown here is derived from an EMBL/GenBank/DDBJ whole genome shotgun (WGS) entry which is preliminary data.</text>
</comment>
<evidence type="ECO:0000313" key="4">
    <source>
        <dbReference type="Proteomes" id="UP001362999"/>
    </source>
</evidence>
<dbReference type="GO" id="GO:0000981">
    <property type="term" value="F:DNA-binding transcription factor activity, RNA polymerase II-specific"/>
    <property type="evidence" value="ECO:0007669"/>
    <property type="project" value="InterPro"/>
</dbReference>